<dbReference type="EMBL" id="LR593887">
    <property type="protein sequence ID" value="VTR98167.1"/>
    <property type="molecule type" value="Genomic_DNA"/>
</dbReference>
<keyword evidence="4" id="KW-1185">Reference proteome</keyword>
<dbReference type="Pfam" id="PF07587">
    <property type="entry name" value="PSD1"/>
    <property type="match status" value="1"/>
</dbReference>
<accession>A0A6C2YII9</accession>
<sequence length="812" mass="91116">MMIRLRLGYSVSNLLLGTLLGLLLLGTPGLVRAAVPAGNAGVLLPDGTRLQTVDFERHIMGLFGKTGCNLGSCHGSFQGKNGFRLSLFGYEPEKDFLALTREQYGRRLDGQSPDHSLLLLKATGRVLHEGGMRFGANSWQYQVFRTWIEQGAKWNRGSGEVVSLKITPAEFAMLPPEKSLQIKVQATFADGVTEDVTSFCDFRISDDAIATATPQGTITAVRPGDTGLAIIYRGQVQAIRVLVPMPAKPGFVYPKLAATNFIDREVFAKLRKLNMLPSDLSTDEEFLRRVTIDTIGTLPTPEELRAFVADKRSDKRDRKIAELLQHPLHAALWATKFSDITGNNTDLLPNPANLRFKRSQMWHDWLRKRIADNVPYDQIVEQIVTATSRDGLSPDEWIKQVDTIDSQMTKDFDTDYSKRKSLDLFWLRAANVPIEQWGEKVAVAFLGVRLECAQCHKHPTDRWTQADYRSFANLFATVATTGTSPETKQLIAKLNEERKAKAERNNQVNLVREVFLSPTAPRNLFTHPDTNAVLAPKALGGPEIPHVKGEDTRVKLFQWMRAPKNPLFARSFVNRVWAHYMGIGLIDPVDDFSLANPPSNARLLDALAQSFIESGYNIRKLEQQILQSRTYQLTATPNDTNRFDRNNYSHAMIRPMMAEVVVDVINAAIGVEDTFGAEVPKGKHMIEIGASRVNNPNLTYALRIFGRPPRTAACDCERAMDPALPQTLYRMTDQSILTKLAARNNRIDQLIAKKLSDAEILDELFLAALSRKPTAAEREAFADHREREADRRTAFVDTLWALLNTREFILNH</sequence>
<evidence type="ECO:0000259" key="1">
    <source>
        <dbReference type="Pfam" id="PF07583"/>
    </source>
</evidence>
<name>A0A6C2YII9_9BACT</name>
<evidence type="ECO:0000259" key="2">
    <source>
        <dbReference type="Pfam" id="PF07587"/>
    </source>
</evidence>
<evidence type="ECO:0008006" key="5">
    <source>
        <dbReference type="Google" id="ProtNLM"/>
    </source>
</evidence>
<dbReference type="Proteomes" id="UP000464378">
    <property type="component" value="Chromosome"/>
</dbReference>
<dbReference type="PANTHER" id="PTHR35889">
    <property type="entry name" value="CYCLOINULO-OLIGOSACCHARIDE FRUCTANOTRANSFERASE-RELATED"/>
    <property type="match status" value="1"/>
</dbReference>
<dbReference type="EMBL" id="LR586016">
    <property type="protein sequence ID" value="VIP01358.1"/>
    <property type="molecule type" value="Genomic_DNA"/>
</dbReference>
<proteinExistence type="predicted"/>
<reference evidence="3" key="1">
    <citation type="submission" date="2019-04" db="EMBL/GenBank/DDBJ databases">
        <authorList>
            <consortium name="Science for Life Laboratories"/>
        </authorList>
    </citation>
    <scope>NUCLEOTIDE SEQUENCE</scope>
    <source>
        <strain evidence="3">MBLW1</strain>
    </source>
</reference>
<protein>
    <recommendedName>
        <fullName evidence="5">BIG2 domain-containing protein</fullName>
    </recommendedName>
</protein>
<dbReference type="AlphaFoldDB" id="A0A6C2YII9"/>
<gene>
    <name evidence="3" type="ORF">GMBLW1_26020</name>
</gene>
<feature type="domain" description="DUF1553" evidence="2">
    <location>
        <begin position="552"/>
        <end position="782"/>
    </location>
</feature>
<dbReference type="InterPro" id="IPR022655">
    <property type="entry name" value="DUF1553"/>
</dbReference>
<dbReference type="KEGG" id="tim:GMBLW1_26020"/>
<dbReference type="Pfam" id="PF07583">
    <property type="entry name" value="PSCyt2"/>
    <property type="match status" value="1"/>
</dbReference>
<dbReference type="InParanoid" id="A0A6C2YII9"/>
<dbReference type="PANTHER" id="PTHR35889:SF3">
    <property type="entry name" value="F-BOX DOMAIN-CONTAINING PROTEIN"/>
    <property type="match status" value="1"/>
</dbReference>
<evidence type="ECO:0000313" key="3">
    <source>
        <dbReference type="EMBL" id="VIP01358.1"/>
    </source>
</evidence>
<dbReference type="RefSeq" id="WP_162656573.1">
    <property type="nucleotide sequence ID" value="NZ_LR593887.1"/>
</dbReference>
<dbReference type="Gene3D" id="2.60.40.1080">
    <property type="match status" value="1"/>
</dbReference>
<organism evidence="3">
    <name type="scientific">Tuwongella immobilis</name>
    <dbReference type="NCBI Taxonomy" id="692036"/>
    <lineage>
        <taxon>Bacteria</taxon>
        <taxon>Pseudomonadati</taxon>
        <taxon>Planctomycetota</taxon>
        <taxon>Planctomycetia</taxon>
        <taxon>Gemmatales</taxon>
        <taxon>Gemmataceae</taxon>
        <taxon>Tuwongella</taxon>
    </lineage>
</organism>
<feature type="domain" description="DUF1549" evidence="1">
    <location>
        <begin position="262"/>
        <end position="478"/>
    </location>
</feature>
<dbReference type="InterPro" id="IPR011444">
    <property type="entry name" value="DUF1549"/>
</dbReference>
<evidence type="ECO:0000313" key="4">
    <source>
        <dbReference type="Proteomes" id="UP000464378"/>
    </source>
</evidence>